<dbReference type="RefSeq" id="WP_115677982.1">
    <property type="nucleotide sequence ID" value="NZ_LR994544.1"/>
</dbReference>
<dbReference type="AlphaFoldDB" id="A0AA46CB66"/>
<comment type="caution">
    <text evidence="2">The sequence shown here is derived from an EMBL/GenBank/DDBJ whole genome shotgun (WGS) entry which is preliminary data.</text>
</comment>
<dbReference type="EMBL" id="UIHB01000007">
    <property type="protein sequence ID" value="SUZ29889.1"/>
    <property type="molecule type" value="Genomic_DNA"/>
</dbReference>
<feature type="domain" description="Bacterial HORMA" evidence="1">
    <location>
        <begin position="3"/>
        <end position="168"/>
    </location>
</feature>
<organism evidence="2 3">
    <name type="scientific">Xanthomonas euroxanthea</name>
    <dbReference type="NCBI Taxonomy" id="2259622"/>
    <lineage>
        <taxon>Bacteria</taxon>
        <taxon>Pseudomonadati</taxon>
        <taxon>Pseudomonadota</taxon>
        <taxon>Gammaproteobacteria</taxon>
        <taxon>Lysobacterales</taxon>
        <taxon>Lysobacteraceae</taxon>
        <taxon>Xanthomonas</taxon>
    </lineage>
</organism>
<proteinExistence type="predicted"/>
<evidence type="ECO:0000259" key="1">
    <source>
        <dbReference type="Pfam" id="PF18138"/>
    </source>
</evidence>
<sequence>MSSYTSSESSTFTVTHARHMAAKVAADLKRMQRLYGSPSDASIKTFESEVVELLKSGYLGTVTYGYKRDGQWIEPTLRYSAKDMANTDGFGDDPGKVRPGKNVVGANFYSYLTYSAAWWALTETQRTALHSSLPCQRGVASEPSVSGYLVSDLTYSAGGKSLDRSSVRNFE</sequence>
<dbReference type="Pfam" id="PF18138">
    <property type="entry name" value="bacHORMA_1"/>
    <property type="match status" value="1"/>
</dbReference>
<accession>A0AA46CB66</accession>
<keyword evidence="3" id="KW-1185">Reference proteome</keyword>
<dbReference type="Proteomes" id="UP000254168">
    <property type="component" value="Unassembled WGS sequence"/>
</dbReference>
<name>A0AA46CB66_9XANT</name>
<protein>
    <recommendedName>
        <fullName evidence="1">Bacterial HORMA domain-containing protein</fullName>
    </recommendedName>
</protein>
<reference evidence="2 3" key="1">
    <citation type="submission" date="2018-06" db="EMBL/GenBank/DDBJ databases">
        <authorList>
            <person name="Pothier F. J."/>
        </authorList>
    </citation>
    <scope>NUCLEOTIDE SEQUENCE [LARGE SCALE GENOMIC DNA]</scope>
    <source>
        <strain evidence="2 3">CPBF 424</strain>
    </source>
</reference>
<gene>
    <name evidence="2" type="ORF">CPBF424_37380</name>
</gene>
<dbReference type="InterPro" id="IPR041162">
    <property type="entry name" value="Bact_HORMA_1"/>
</dbReference>
<evidence type="ECO:0000313" key="2">
    <source>
        <dbReference type="EMBL" id="SUZ29889.1"/>
    </source>
</evidence>
<evidence type="ECO:0000313" key="3">
    <source>
        <dbReference type="Proteomes" id="UP000254168"/>
    </source>
</evidence>